<name>A0A4P8EFB7_9RHOB</name>
<feature type="signal peptide" evidence="1">
    <location>
        <begin position="1"/>
        <end position="21"/>
    </location>
</feature>
<gene>
    <name evidence="2" type="ORF">EOK75_06070</name>
</gene>
<dbReference type="EMBL" id="CP039964">
    <property type="protein sequence ID" value="QCO55373.1"/>
    <property type="molecule type" value="Genomic_DNA"/>
</dbReference>
<organism evidence="2 3">
    <name type="scientific">Pseudorhodobacter turbinis</name>
    <dbReference type="NCBI Taxonomy" id="2500533"/>
    <lineage>
        <taxon>Bacteria</taxon>
        <taxon>Pseudomonadati</taxon>
        <taxon>Pseudomonadota</taxon>
        <taxon>Alphaproteobacteria</taxon>
        <taxon>Rhodobacterales</taxon>
        <taxon>Paracoccaceae</taxon>
        <taxon>Pseudorhodobacter</taxon>
    </lineage>
</organism>
<dbReference type="AlphaFoldDB" id="A0A4P8EFB7"/>
<feature type="chain" id="PRO_5020557781" description="DUF2946 domain-containing protein" evidence="1">
    <location>
        <begin position="22"/>
        <end position="154"/>
    </location>
</feature>
<keyword evidence="3" id="KW-1185">Reference proteome</keyword>
<reference evidence="2 3" key="1">
    <citation type="submission" date="2019-05" db="EMBL/GenBank/DDBJ databases">
        <title>Pseudorhodobacter turbinis sp. nov., isolated from the gut of the Korean turban shell.</title>
        <authorList>
            <person name="Jeong Y.-S."/>
            <person name="Kang W.-R."/>
            <person name="Bae J.-W."/>
        </authorList>
    </citation>
    <scope>NUCLEOTIDE SEQUENCE [LARGE SCALE GENOMIC DNA]</scope>
    <source>
        <strain evidence="2 3">S12M18</strain>
    </source>
</reference>
<dbReference type="OrthoDB" id="7876461at2"/>
<evidence type="ECO:0000313" key="2">
    <source>
        <dbReference type="EMBL" id="QCO55373.1"/>
    </source>
</evidence>
<evidence type="ECO:0000313" key="3">
    <source>
        <dbReference type="Proteomes" id="UP000298631"/>
    </source>
</evidence>
<dbReference type="KEGG" id="pseb:EOK75_06070"/>
<protein>
    <recommendedName>
        <fullName evidence="4">DUF2946 domain-containing protein</fullName>
    </recommendedName>
</protein>
<dbReference type="Proteomes" id="UP000298631">
    <property type="component" value="Chromosome"/>
</dbReference>
<evidence type="ECO:0008006" key="4">
    <source>
        <dbReference type="Google" id="ProtNLM"/>
    </source>
</evidence>
<sequence>MKRAASLIFSLLLAMSLTLYGPSRTAAAISSDSAFTMEICADGVSKVVRVDFDGVPVEPADGCPDCPVCCDLFAAQATLLGDRPQDVFSAKAIDALPLLDTPYIYKRNTRPMPRGPPAMHKTMLTTPKLYLIDQVRYGHKTRSDGRPVLKDATA</sequence>
<keyword evidence="1" id="KW-0732">Signal</keyword>
<dbReference type="RefSeq" id="WP_137193048.1">
    <property type="nucleotide sequence ID" value="NZ_CP039964.1"/>
</dbReference>
<accession>A0A4P8EFB7</accession>
<proteinExistence type="predicted"/>
<evidence type="ECO:0000256" key="1">
    <source>
        <dbReference type="SAM" id="SignalP"/>
    </source>
</evidence>